<proteinExistence type="predicted"/>
<feature type="compositionally biased region" description="Polar residues" evidence="1">
    <location>
        <begin position="891"/>
        <end position="900"/>
    </location>
</feature>
<feature type="region of interest" description="Disordered" evidence="1">
    <location>
        <begin position="716"/>
        <end position="754"/>
    </location>
</feature>
<evidence type="ECO:0000313" key="4">
    <source>
        <dbReference type="Proteomes" id="UP000460718"/>
    </source>
</evidence>
<organism evidence="3 4">
    <name type="scientific">Phytophthora fragariae</name>
    <dbReference type="NCBI Taxonomy" id="53985"/>
    <lineage>
        <taxon>Eukaryota</taxon>
        <taxon>Sar</taxon>
        <taxon>Stramenopiles</taxon>
        <taxon>Oomycota</taxon>
        <taxon>Peronosporomycetes</taxon>
        <taxon>Peronosporales</taxon>
        <taxon>Peronosporaceae</taxon>
        <taxon>Phytophthora</taxon>
    </lineage>
</organism>
<feature type="region of interest" description="Disordered" evidence="1">
    <location>
        <begin position="289"/>
        <end position="364"/>
    </location>
</feature>
<dbReference type="CDD" id="cd20401">
    <property type="entry name" value="Tudor_AtPTM-like"/>
    <property type="match status" value="1"/>
</dbReference>
<evidence type="ECO:0000256" key="1">
    <source>
        <dbReference type="SAM" id="MobiDB-lite"/>
    </source>
</evidence>
<accession>A0A6A3HTZ2</accession>
<dbReference type="Pfam" id="PF21743">
    <property type="entry name" value="PTM_DIR17_Tudor"/>
    <property type="match status" value="1"/>
</dbReference>
<feature type="compositionally biased region" description="Low complexity" evidence="1">
    <location>
        <begin position="160"/>
        <end position="175"/>
    </location>
</feature>
<gene>
    <name evidence="3" type="ORF">PF011_g25378</name>
</gene>
<feature type="compositionally biased region" description="Low complexity" evidence="1">
    <location>
        <begin position="77"/>
        <end position="101"/>
    </location>
</feature>
<feature type="compositionally biased region" description="Low complexity" evidence="1">
    <location>
        <begin position="119"/>
        <end position="133"/>
    </location>
</feature>
<dbReference type="Gene3D" id="2.30.30.140">
    <property type="match status" value="1"/>
</dbReference>
<feature type="compositionally biased region" description="Basic and acidic residues" evidence="1">
    <location>
        <begin position="541"/>
        <end position="551"/>
    </location>
</feature>
<evidence type="ECO:0000313" key="3">
    <source>
        <dbReference type="EMBL" id="KAE8973121.1"/>
    </source>
</evidence>
<sequence length="900" mass="97124">MVRSHHTQRFPLGTRVTKYFNGFSEPFEGTVDQHSEVTDFYHVAYDDGDSEEMTEDDVEAHLLSLPKPPRAPKPPKTLKLSKSAKSPKSPKLNLSKSAKPLKSPKPPTSPAMKRANSDSVITVSSSVAVTASVEKGKGRPKVLSLNANAPGLARSNSFTEPSSSHLELTESLSVSIPANTVEEEHDEAEDEEEEEGEGEEEEVEEEEEEEEEVAGDEAGDEEEDGTPEEINLLIGKPVERTVTKEGCGIDIVQGAVSSYFPATKMFRVMYFDGECCDLTYKEVFNSIPMDLRPVGSSGKRKRADEETATSTTGKKHSLSSAPSASQKRPKTLDLNASTSTVKPQSRSKKSPRASSPSSGALSPMSPVVRETDMLAVDNVEFNIVRKVLFIIVSTINNAVMETQLDILSSSQLKDQEALVAFVRKDGLVSLADLLTKWEDQVEAEQGILLILKALAVMPGVTSDAIIASKIGKKVRNVEKRGSFQDSTIPLLATWVIQKLKTDVGVQSEGQGSSKSVNGKSEGDKESHSRGTSSPRRSTPIHHREDTKRDASAKPTSSTRQQDARPSKGKAVVTANGNGPALKRSNSASHLLNLMNSRNGRDASTARRDRDFFGNVVSNHNKRRLGTSHNWRARRSTVVLDQVSKRLTENAQEVEILKTTTLEEDDWQPSKISFAEQPLVCPFDKEVEVSKLRVFRPLGSTKPPDCPLVKAHTGPLRSILRVRLPPRASQENSSAPRSSEGEPGSAPPTVQSTARPALEPIVVPSANLSLSGEASEDGTAESPMFNTSKLAKVVSPTEKRKQGFSPPPCIPASEQPPLDFTEEGEEGEVSTENSESQARMEAAPPAPVLSPIVSDDSSSEDGGDKRPRAETATPASCTTGPKDGGATAMESPVQQATTTSA</sequence>
<feature type="compositionally biased region" description="Pro residues" evidence="1">
    <location>
        <begin position="66"/>
        <end position="75"/>
    </location>
</feature>
<feature type="region of interest" description="Disordered" evidence="1">
    <location>
        <begin position="769"/>
        <end position="900"/>
    </location>
</feature>
<dbReference type="Proteomes" id="UP000460718">
    <property type="component" value="Unassembled WGS sequence"/>
</dbReference>
<feature type="compositionally biased region" description="Polar residues" evidence="1">
    <location>
        <begin position="507"/>
        <end position="518"/>
    </location>
</feature>
<protein>
    <recommendedName>
        <fullName evidence="2">PTM/DIR17-like Tudor domain-containing protein</fullName>
    </recommendedName>
</protein>
<dbReference type="PANTHER" id="PTHR37384">
    <property type="entry name" value="OS01G0835600 PROTEIN"/>
    <property type="match status" value="1"/>
</dbReference>
<dbReference type="AlphaFoldDB" id="A0A6A3HTZ2"/>
<feature type="region of interest" description="Disordered" evidence="1">
    <location>
        <begin position="505"/>
        <end position="585"/>
    </location>
</feature>
<name>A0A6A3HTZ2_9STRA</name>
<dbReference type="PANTHER" id="PTHR37384:SF1">
    <property type="entry name" value="OS01G0835600 PROTEIN"/>
    <property type="match status" value="1"/>
</dbReference>
<feature type="compositionally biased region" description="Acidic residues" evidence="1">
    <location>
        <begin position="819"/>
        <end position="828"/>
    </location>
</feature>
<dbReference type="EMBL" id="QXFW01003085">
    <property type="protein sequence ID" value="KAE8973121.1"/>
    <property type="molecule type" value="Genomic_DNA"/>
</dbReference>
<feature type="compositionally biased region" description="Low complexity" evidence="1">
    <location>
        <begin position="352"/>
        <end position="364"/>
    </location>
</feature>
<comment type="caution">
    <text evidence="3">The sequence shown here is derived from an EMBL/GenBank/DDBJ whole genome shotgun (WGS) entry which is preliminary data.</text>
</comment>
<reference evidence="3 4" key="1">
    <citation type="submission" date="2018-09" db="EMBL/GenBank/DDBJ databases">
        <title>Genomic investigation of the strawberry pathogen Phytophthora fragariae indicates pathogenicity is determined by transcriptional variation in three key races.</title>
        <authorList>
            <person name="Adams T.M."/>
            <person name="Armitage A.D."/>
            <person name="Sobczyk M.K."/>
            <person name="Bates H.J."/>
            <person name="Dunwell J.M."/>
            <person name="Nellist C.F."/>
            <person name="Harrison R.J."/>
        </authorList>
    </citation>
    <scope>NUCLEOTIDE SEQUENCE [LARGE SCALE GENOMIC DNA]</scope>
    <source>
        <strain evidence="3 4">SCRP245</strain>
    </source>
</reference>
<feature type="compositionally biased region" description="Acidic residues" evidence="1">
    <location>
        <begin position="181"/>
        <end position="227"/>
    </location>
</feature>
<feature type="compositionally biased region" description="Polar residues" evidence="1">
    <location>
        <begin position="308"/>
        <end position="326"/>
    </location>
</feature>
<feature type="domain" description="PTM/DIR17-like Tudor" evidence="2">
    <location>
        <begin position="13"/>
        <end position="60"/>
    </location>
</feature>
<dbReference type="InterPro" id="IPR047365">
    <property type="entry name" value="Tudor_AtPTM-like"/>
</dbReference>
<evidence type="ECO:0000259" key="2">
    <source>
        <dbReference type="Pfam" id="PF21743"/>
    </source>
</evidence>
<feature type="region of interest" description="Disordered" evidence="1">
    <location>
        <begin position="63"/>
        <end position="236"/>
    </location>
</feature>